<dbReference type="AlphaFoldDB" id="A0A2P8CYC0"/>
<keyword evidence="3" id="KW-1185">Reference proteome</keyword>
<dbReference type="Gene3D" id="3.40.50.150">
    <property type="entry name" value="Vaccinia Virus protein VP39"/>
    <property type="match status" value="1"/>
</dbReference>
<organism evidence="2 3">
    <name type="scientific">Murinocardiopsis flavida</name>
    <dbReference type="NCBI Taxonomy" id="645275"/>
    <lineage>
        <taxon>Bacteria</taxon>
        <taxon>Bacillati</taxon>
        <taxon>Actinomycetota</taxon>
        <taxon>Actinomycetes</taxon>
        <taxon>Streptosporangiales</taxon>
        <taxon>Nocardiopsidaceae</taxon>
        <taxon>Murinocardiopsis</taxon>
    </lineage>
</organism>
<dbReference type="CDD" id="cd02440">
    <property type="entry name" value="AdoMet_MTases"/>
    <property type="match status" value="1"/>
</dbReference>
<feature type="domain" description="Methyltransferase type 11" evidence="1">
    <location>
        <begin position="58"/>
        <end position="161"/>
    </location>
</feature>
<dbReference type="OrthoDB" id="507855at2"/>
<dbReference type="Proteomes" id="UP000240542">
    <property type="component" value="Unassembled WGS sequence"/>
</dbReference>
<name>A0A2P8CYC0_9ACTN</name>
<dbReference type="Pfam" id="PF08241">
    <property type="entry name" value="Methyltransf_11"/>
    <property type="match status" value="1"/>
</dbReference>
<dbReference type="EMBL" id="PYGA01000024">
    <property type="protein sequence ID" value="PSK89916.1"/>
    <property type="molecule type" value="Genomic_DNA"/>
</dbReference>
<proteinExistence type="predicted"/>
<dbReference type="RefSeq" id="WP_106585978.1">
    <property type="nucleotide sequence ID" value="NZ_PYGA01000024.1"/>
</dbReference>
<evidence type="ECO:0000259" key="1">
    <source>
        <dbReference type="Pfam" id="PF08241"/>
    </source>
</evidence>
<protein>
    <submittedName>
        <fullName evidence="2">Methyltransferase family protein</fullName>
    </submittedName>
</protein>
<dbReference type="SUPFAM" id="SSF53335">
    <property type="entry name" value="S-adenosyl-L-methionine-dependent methyltransferases"/>
    <property type="match status" value="1"/>
</dbReference>
<dbReference type="InterPro" id="IPR029063">
    <property type="entry name" value="SAM-dependent_MTases_sf"/>
</dbReference>
<dbReference type="GO" id="GO:0008757">
    <property type="term" value="F:S-adenosylmethionine-dependent methyltransferase activity"/>
    <property type="evidence" value="ECO:0007669"/>
    <property type="project" value="InterPro"/>
</dbReference>
<evidence type="ECO:0000313" key="2">
    <source>
        <dbReference type="EMBL" id="PSK89916.1"/>
    </source>
</evidence>
<gene>
    <name evidence="2" type="ORF">CLV63_12420</name>
</gene>
<comment type="caution">
    <text evidence="2">The sequence shown here is derived from an EMBL/GenBank/DDBJ whole genome shotgun (WGS) entry which is preliminary data.</text>
</comment>
<accession>A0A2P8CYC0</accession>
<keyword evidence="2" id="KW-0489">Methyltransferase</keyword>
<keyword evidence="2" id="KW-0808">Transferase</keyword>
<sequence>MPDNGPLPPSSNGRLYSPGNLRFAYTPLVIRLSHPYLWGIPNAVLHRLYRECVGRHHLEVGPGNGHFLRRLPQFARPEVLHLLDVHPGPLRVAEARLRSEASVRTHLADALAPWPVEPGSLDSVVACMVMHTLPSEDVPGIRGKAALVAEAARALRFDGVFGGAAILAGGAGVRPTRYGPRAMDNYNKRGWFDNTADTREDLEAVLRGHFRRVRLTLHGSVAVWRAVR</sequence>
<dbReference type="GO" id="GO:0032259">
    <property type="term" value="P:methylation"/>
    <property type="evidence" value="ECO:0007669"/>
    <property type="project" value="UniProtKB-KW"/>
</dbReference>
<dbReference type="InterPro" id="IPR013216">
    <property type="entry name" value="Methyltransf_11"/>
</dbReference>
<reference evidence="2 3" key="1">
    <citation type="submission" date="2018-03" db="EMBL/GenBank/DDBJ databases">
        <title>Genomic Encyclopedia of Archaeal and Bacterial Type Strains, Phase II (KMG-II): from individual species to whole genera.</title>
        <authorList>
            <person name="Goeker M."/>
        </authorList>
    </citation>
    <scope>NUCLEOTIDE SEQUENCE [LARGE SCALE GENOMIC DNA]</scope>
    <source>
        <strain evidence="2 3">DSM 45312</strain>
    </source>
</reference>
<evidence type="ECO:0000313" key="3">
    <source>
        <dbReference type="Proteomes" id="UP000240542"/>
    </source>
</evidence>